<gene>
    <name evidence="6" type="primary">khpB</name>
    <name evidence="6" type="synonym">eloR</name>
    <name evidence="9" type="ORF">SAMN02745124_01434</name>
</gene>
<dbReference type="InterPro" id="IPR036867">
    <property type="entry name" value="R3H_dom_sf"/>
</dbReference>
<evidence type="ECO:0000256" key="2">
    <source>
        <dbReference type="ARBA" id="ARBA00022884"/>
    </source>
</evidence>
<comment type="domain">
    <text evidence="6">Has an N-terminal Jag-N domain and 2 RNA-binding domains (KH and R3H).</text>
</comment>
<feature type="region of interest" description="Disordered" evidence="7">
    <location>
        <begin position="55"/>
        <end position="132"/>
    </location>
</feature>
<feature type="compositionally biased region" description="Acidic residues" evidence="7">
    <location>
        <begin position="103"/>
        <end position="123"/>
    </location>
</feature>
<dbReference type="Pfam" id="PF14804">
    <property type="entry name" value="Jag_N"/>
    <property type="match status" value="1"/>
</dbReference>
<evidence type="ECO:0000259" key="8">
    <source>
        <dbReference type="PROSITE" id="PS51061"/>
    </source>
</evidence>
<dbReference type="Gene3D" id="3.30.1370.50">
    <property type="entry name" value="R3H-like domain"/>
    <property type="match status" value="1"/>
</dbReference>
<dbReference type="GO" id="GO:0008360">
    <property type="term" value="P:regulation of cell shape"/>
    <property type="evidence" value="ECO:0007669"/>
    <property type="project" value="UniProtKB-KW"/>
</dbReference>
<sequence>MSPDIKDFYGQDVPAAIKDACETLGVAQEQLSIEVIETGSKGIFGLIRKKAHIRVTTQSPHDESPPAVPAVKATPAADQSAEPPPPRRETAPPRPAATKSEMVDEEVADNDGEADADGSEDDDDRGREPVELSEESLAIIKVELQRLLELMECPSDVTVEQQDGSVLCQVSDSYAPILTSQEGRTLDSLQYLLRKIVSRKLPGRIQLGIDVGDYRARRNEQLRDQALHYANQVKQDGKTQVIASLNPSERRVVHVCLQDDPEVRSRSIGEGLFKKVLIYKPGKPRKTSGRKRSRGGPRKKSTPRQNQ</sequence>
<evidence type="ECO:0000313" key="10">
    <source>
        <dbReference type="Proteomes" id="UP000184139"/>
    </source>
</evidence>
<feature type="region of interest" description="Disordered" evidence="7">
    <location>
        <begin position="279"/>
        <end position="307"/>
    </location>
</feature>
<comment type="similarity">
    <text evidence="6">Belongs to the KhpB RNA-binding protein family.</text>
</comment>
<dbReference type="InterPro" id="IPR034079">
    <property type="entry name" value="R3H_KhpB"/>
</dbReference>
<comment type="caution">
    <text evidence="6">Lacks conserved residue(s) required for the propagation of feature annotation.</text>
</comment>
<evidence type="ECO:0000256" key="5">
    <source>
        <dbReference type="ARBA" id="ARBA00023316"/>
    </source>
</evidence>
<comment type="subcellular location">
    <subcellularLocation>
        <location evidence="6">Cytoplasm</location>
    </subcellularLocation>
</comment>
<dbReference type="CDD" id="cd02414">
    <property type="entry name" value="KH-II_Jag"/>
    <property type="match status" value="1"/>
</dbReference>
<keyword evidence="1 6" id="KW-0963">Cytoplasm</keyword>
<keyword evidence="2 6" id="KW-0694">RNA-binding</keyword>
<dbReference type="PANTHER" id="PTHR35800:SF1">
    <property type="entry name" value="RNA-BINDING PROTEIN KHPB"/>
    <property type="match status" value="1"/>
</dbReference>
<feature type="domain" description="R3H" evidence="8">
    <location>
        <begin position="216"/>
        <end position="282"/>
    </location>
</feature>
<dbReference type="GO" id="GO:0071555">
    <property type="term" value="P:cell wall organization"/>
    <property type="evidence" value="ECO:0007669"/>
    <property type="project" value="UniProtKB-KW"/>
</dbReference>
<dbReference type="AlphaFoldDB" id="A0A1M5UZS1"/>
<dbReference type="InterPro" id="IPR038008">
    <property type="entry name" value="Jag_KH"/>
</dbReference>
<dbReference type="InterPro" id="IPR038247">
    <property type="entry name" value="Jag_N_dom_sf"/>
</dbReference>
<organism evidence="9 10">
    <name type="scientific">Desulfofustis glycolicus DSM 9705</name>
    <dbReference type="NCBI Taxonomy" id="1121409"/>
    <lineage>
        <taxon>Bacteria</taxon>
        <taxon>Pseudomonadati</taxon>
        <taxon>Thermodesulfobacteriota</taxon>
        <taxon>Desulfobulbia</taxon>
        <taxon>Desulfobulbales</taxon>
        <taxon>Desulfocapsaceae</taxon>
        <taxon>Desulfofustis</taxon>
    </lineage>
</organism>
<dbReference type="GO" id="GO:0003723">
    <property type="term" value="F:RNA binding"/>
    <property type="evidence" value="ECO:0007669"/>
    <property type="project" value="UniProtKB-UniRule"/>
</dbReference>
<comment type="function">
    <text evidence="6">A probable RNA chaperone. Forms a complex with KhpA which binds to cellular RNA and controls its expression. Plays a role in peptidoglycan (PG) homeostasis and cell length regulation.</text>
</comment>
<dbReference type="PANTHER" id="PTHR35800">
    <property type="entry name" value="PROTEIN JAG"/>
    <property type="match status" value="1"/>
</dbReference>
<keyword evidence="3 6" id="KW-0133">Cell shape</keyword>
<dbReference type="Gene3D" id="3.30.300.20">
    <property type="match status" value="1"/>
</dbReference>
<evidence type="ECO:0000256" key="7">
    <source>
        <dbReference type="SAM" id="MobiDB-lite"/>
    </source>
</evidence>
<dbReference type="GO" id="GO:0005737">
    <property type="term" value="C:cytoplasm"/>
    <property type="evidence" value="ECO:0007669"/>
    <property type="project" value="UniProtKB-SubCell"/>
</dbReference>
<keyword evidence="4 6" id="KW-0143">Chaperone</keyword>
<dbReference type="InterPro" id="IPR032782">
    <property type="entry name" value="KhpB_N"/>
</dbReference>
<dbReference type="EMBL" id="FQXS01000006">
    <property type="protein sequence ID" value="SHH68491.1"/>
    <property type="molecule type" value="Genomic_DNA"/>
</dbReference>
<dbReference type="Gene3D" id="3.30.30.80">
    <property type="entry name" value="probable RNA-binding protein from clostridium symbiosum atcc 14940"/>
    <property type="match status" value="1"/>
</dbReference>
<dbReference type="RefSeq" id="WP_073374698.1">
    <property type="nucleotide sequence ID" value="NZ_FQXS01000006.1"/>
</dbReference>
<dbReference type="InterPro" id="IPR015946">
    <property type="entry name" value="KH_dom-like_a/b"/>
</dbReference>
<dbReference type="SMART" id="SM01245">
    <property type="entry name" value="Jag_N"/>
    <property type="match status" value="1"/>
</dbReference>
<dbReference type="InterPro" id="IPR039247">
    <property type="entry name" value="KhpB"/>
</dbReference>
<dbReference type="Pfam" id="PF01424">
    <property type="entry name" value="R3H"/>
    <property type="match status" value="1"/>
</dbReference>
<dbReference type="SMART" id="SM00393">
    <property type="entry name" value="R3H"/>
    <property type="match status" value="1"/>
</dbReference>
<name>A0A1M5UZS1_9BACT</name>
<dbReference type="InterPro" id="IPR001374">
    <property type="entry name" value="R3H_dom"/>
</dbReference>
<dbReference type="HAMAP" id="MF_00867">
    <property type="entry name" value="KhpB"/>
    <property type="match status" value="1"/>
</dbReference>
<accession>A0A1M5UZS1</accession>
<dbReference type="CDD" id="cd02644">
    <property type="entry name" value="R3H_jag"/>
    <property type="match status" value="1"/>
</dbReference>
<keyword evidence="5 6" id="KW-0961">Cell wall biogenesis/degradation</keyword>
<proteinExistence type="inferred from homology"/>
<dbReference type="OrthoDB" id="9794483at2"/>
<comment type="subunit">
    <text evidence="6">Forms a complex with KhpA.</text>
</comment>
<dbReference type="PROSITE" id="PS51061">
    <property type="entry name" value="R3H"/>
    <property type="match status" value="1"/>
</dbReference>
<evidence type="ECO:0000256" key="1">
    <source>
        <dbReference type="ARBA" id="ARBA00022490"/>
    </source>
</evidence>
<feature type="compositionally biased region" description="Basic residues" evidence="7">
    <location>
        <begin position="282"/>
        <end position="307"/>
    </location>
</feature>
<evidence type="ECO:0000256" key="6">
    <source>
        <dbReference type="HAMAP-Rule" id="MF_00867"/>
    </source>
</evidence>
<dbReference type="Proteomes" id="UP000184139">
    <property type="component" value="Unassembled WGS sequence"/>
</dbReference>
<dbReference type="GO" id="GO:0009252">
    <property type="term" value="P:peptidoglycan biosynthetic process"/>
    <property type="evidence" value="ECO:0007669"/>
    <property type="project" value="UniProtKB-UniRule"/>
</dbReference>
<protein>
    <recommendedName>
        <fullName evidence="6">RNA-binding protein KhpB</fullName>
    </recommendedName>
    <alternativeName>
        <fullName evidence="6">RNA-binding protein EloR</fullName>
    </alternativeName>
</protein>
<reference evidence="9 10" key="1">
    <citation type="submission" date="2016-11" db="EMBL/GenBank/DDBJ databases">
        <authorList>
            <person name="Jaros S."/>
            <person name="Januszkiewicz K."/>
            <person name="Wedrychowicz H."/>
        </authorList>
    </citation>
    <scope>NUCLEOTIDE SEQUENCE [LARGE SCALE GENOMIC DNA]</scope>
    <source>
        <strain evidence="9 10">DSM 9705</strain>
    </source>
</reference>
<evidence type="ECO:0000313" key="9">
    <source>
        <dbReference type="EMBL" id="SHH68491.1"/>
    </source>
</evidence>
<keyword evidence="10" id="KW-1185">Reference proteome</keyword>
<dbReference type="STRING" id="1121409.SAMN02745124_01434"/>
<evidence type="ECO:0000256" key="3">
    <source>
        <dbReference type="ARBA" id="ARBA00022960"/>
    </source>
</evidence>
<evidence type="ECO:0000256" key="4">
    <source>
        <dbReference type="ARBA" id="ARBA00023186"/>
    </source>
</evidence>